<dbReference type="EMBL" id="DS268113">
    <property type="protein sequence ID" value="KMM72088.1"/>
    <property type="molecule type" value="Genomic_DNA"/>
</dbReference>
<feature type="compositionally biased region" description="Basic and acidic residues" evidence="1">
    <location>
        <begin position="1"/>
        <end position="12"/>
    </location>
</feature>
<sequence>MAEERHPPEDLHSRRRTLRPTPSRSSSPGSILSIRRLSIPHINTPRRQTLPSLVRIPHGCIRKQSTWALFYTIPYVGIYSPDYSHRDDISAGHALISAAGYLTGLDVIESPFFREIPGIE</sequence>
<protein>
    <submittedName>
        <fullName evidence="2">Uncharacterized protein</fullName>
    </submittedName>
</protein>
<dbReference type="AlphaFoldDB" id="A0A0J6FNX1"/>
<reference evidence="3" key="2">
    <citation type="journal article" date="2009" name="Genome Res.">
        <title>Comparative genomic analyses of the human fungal pathogens Coccidioides and their relatives.</title>
        <authorList>
            <person name="Sharpton T.J."/>
            <person name="Stajich J.E."/>
            <person name="Rounsley S.D."/>
            <person name="Gardner M.J."/>
            <person name="Wortman J.R."/>
            <person name="Jordar V.S."/>
            <person name="Maiti R."/>
            <person name="Kodira C.D."/>
            <person name="Neafsey D.E."/>
            <person name="Zeng Q."/>
            <person name="Hung C.-Y."/>
            <person name="McMahan C."/>
            <person name="Muszewska A."/>
            <person name="Grynberg M."/>
            <person name="Mandel M.A."/>
            <person name="Kellner E.M."/>
            <person name="Barker B.M."/>
            <person name="Galgiani J.N."/>
            <person name="Orbach M.J."/>
            <person name="Kirkland T.N."/>
            <person name="Cole G.T."/>
            <person name="Henn M.R."/>
            <person name="Birren B.W."/>
            <person name="Taylor J.W."/>
        </authorList>
    </citation>
    <scope>NUCLEOTIDE SEQUENCE [LARGE SCALE GENOMIC DNA]</scope>
    <source>
        <strain evidence="3">RMSCC 3488</strain>
    </source>
</reference>
<proteinExistence type="predicted"/>
<evidence type="ECO:0000313" key="3">
    <source>
        <dbReference type="Proteomes" id="UP000054567"/>
    </source>
</evidence>
<accession>A0A0J6FNX1</accession>
<gene>
    <name evidence="2" type="ORF">CPAG_08387</name>
</gene>
<reference evidence="2 3" key="1">
    <citation type="submission" date="2007-06" db="EMBL/GenBank/DDBJ databases">
        <title>The Genome Sequence of Coccidioides posadasii RMSCC_3488.</title>
        <authorList>
            <consortium name="Coccidioides Genome Resources Consortium"/>
            <consortium name="The Broad Institute Genome Sequencing Platform"/>
            <person name="Henn M.R."/>
            <person name="Sykes S."/>
            <person name="Young S."/>
            <person name="Jaffe D."/>
            <person name="Berlin A."/>
            <person name="Alvarez P."/>
            <person name="Butler J."/>
            <person name="Gnerre S."/>
            <person name="Grabherr M."/>
            <person name="Mauceli E."/>
            <person name="Brockman W."/>
            <person name="Kodira C."/>
            <person name="Alvarado L."/>
            <person name="Zeng Q."/>
            <person name="Crawford M."/>
            <person name="Antoine C."/>
            <person name="Devon K."/>
            <person name="Galgiani J."/>
            <person name="Orsborn K."/>
            <person name="Lewis M.L."/>
            <person name="Nusbaum C."/>
            <person name="Galagan J."/>
            <person name="Birren B."/>
        </authorList>
    </citation>
    <scope>NUCLEOTIDE SEQUENCE [LARGE SCALE GENOMIC DNA]</scope>
    <source>
        <strain evidence="2 3">RMSCC 3488</strain>
    </source>
</reference>
<name>A0A0J6FNX1_COCPO</name>
<feature type="region of interest" description="Disordered" evidence="1">
    <location>
        <begin position="1"/>
        <end position="30"/>
    </location>
</feature>
<organism evidence="2 3">
    <name type="scientific">Coccidioides posadasii RMSCC 3488</name>
    <dbReference type="NCBI Taxonomy" id="454284"/>
    <lineage>
        <taxon>Eukaryota</taxon>
        <taxon>Fungi</taxon>
        <taxon>Dikarya</taxon>
        <taxon>Ascomycota</taxon>
        <taxon>Pezizomycotina</taxon>
        <taxon>Eurotiomycetes</taxon>
        <taxon>Eurotiomycetidae</taxon>
        <taxon>Onygenales</taxon>
        <taxon>Onygenaceae</taxon>
        <taxon>Coccidioides</taxon>
    </lineage>
</organism>
<feature type="compositionally biased region" description="Low complexity" evidence="1">
    <location>
        <begin position="19"/>
        <end position="30"/>
    </location>
</feature>
<reference evidence="3" key="3">
    <citation type="journal article" date="2010" name="Genome Res.">
        <title>Population genomic sequencing of Coccidioides fungi reveals recent hybridization and transposon control.</title>
        <authorList>
            <person name="Neafsey D.E."/>
            <person name="Barker B.M."/>
            <person name="Sharpton T.J."/>
            <person name="Stajich J.E."/>
            <person name="Park D.J."/>
            <person name="Whiston E."/>
            <person name="Hung C.-Y."/>
            <person name="McMahan C."/>
            <person name="White J."/>
            <person name="Sykes S."/>
            <person name="Heiman D."/>
            <person name="Young S."/>
            <person name="Zeng Q."/>
            <person name="Abouelleil A."/>
            <person name="Aftuck L."/>
            <person name="Bessette D."/>
            <person name="Brown A."/>
            <person name="FitzGerald M."/>
            <person name="Lui A."/>
            <person name="Macdonald J.P."/>
            <person name="Priest M."/>
            <person name="Orbach M.J."/>
            <person name="Galgiani J.N."/>
            <person name="Kirkland T.N."/>
            <person name="Cole G.T."/>
            <person name="Birren B.W."/>
            <person name="Henn M.R."/>
            <person name="Taylor J.W."/>
            <person name="Rounsley S.D."/>
        </authorList>
    </citation>
    <scope>NUCLEOTIDE SEQUENCE [LARGE SCALE GENOMIC DNA]</scope>
    <source>
        <strain evidence="3">RMSCC 3488</strain>
    </source>
</reference>
<dbReference type="VEuPathDB" id="FungiDB:CPAG_08387"/>
<evidence type="ECO:0000313" key="2">
    <source>
        <dbReference type="EMBL" id="KMM72088.1"/>
    </source>
</evidence>
<dbReference type="Proteomes" id="UP000054567">
    <property type="component" value="Unassembled WGS sequence"/>
</dbReference>
<evidence type="ECO:0000256" key="1">
    <source>
        <dbReference type="SAM" id="MobiDB-lite"/>
    </source>
</evidence>